<reference evidence="9 10" key="1">
    <citation type="submission" date="2024-04" db="EMBL/GenBank/DDBJ databases">
        <title>Human intestinal bacterial collection.</title>
        <authorList>
            <person name="Pauvert C."/>
            <person name="Hitch T.C.A."/>
            <person name="Clavel T."/>
        </authorList>
    </citation>
    <scope>NUCLEOTIDE SEQUENCE [LARGE SCALE GENOMIC DNA]</scope>
    <source>
        <strain evidence="9 10">CLA-AA-H181</strain>
    </source>
</reference>
<dbReference type="SMART" id="SM00793">
    <property type="entry name" value="AgrB"/>
    <property type="match status" value="1"/>
</dbReference>
<gene>
    <name evidence="9" type="ORF">AAAU18_03080</name>
</gene>
<feature type="transmembrane region" description="Helical" evidence="8">
    <location>
        <begin position="168"/>
        <end position="189"/>
    </location>
</feature>
<evidence type="ECO:0000256" key="3">
    <source>
        <dbReference type="ARBA" id="ARBA00022670"/>
    </source>
</evidence>
<dbReference type="Pfam" id="PF04647">
    <property type="entry name" value="AgrB"/>
    <property type="match status" value="1"/>
</dbReference>
<feature type="transmembrane region" description="Helical" evidence="8">
    <location>
        <begin position="82"/>
        <end position="106"/>
    </location>
</feature>
<keyword evidence="6 8" id="KW-1133">Transmembrane helix</keyword>
<evidence type="ECO:0000256" key="7">
    <source>
        <dbReference type="ARBA" id="ARBA00023136"/>
    </source>
</evidence>
<keyword evidence="4 8" id="KW-0812">Transmembrane</keyword>
<dbReference type="RefSeq" id="WP_117875329.1">
    <property type="nucleotide sequence ID" value="NZ_JBBNGJ010000002.1"/>
</dbReference>
<organism evidence="9 10">
    <name type="scientific">Coprococcus aceti</name>
    <dbReference type="NCBI Taxonomy" id="2981786"/>
    <lineage>
        <taxon>Bacteria</taxon>
        <taxon>Bacillati</taxon>
        <taxon>Bacillota</taxon>
        <taxon>Clostridia</taxon>
        <taxon>Lachnospirales</taxon>
        <taxon>Lachnospiraceae</taxon>
        <taxon>Coprococcus</taxon>
    </lineage>
</organism>
<name>A0ABV1I6P0_9FIRM</name>
<dbReference type="EMBL" id="JBBNGJ010000002">
    <property type="protein sequence ID" value="MEQ2591896.1"/>
    <property type="molecule type" value="Genomic_DNA"/>
</dbReference>
<accession>A0ABV1I6P0</accession>
<protein>
    <submittedName>
        <fullName evidence="9">Accessory gene regulator B family protein</fullName>
    </submittedName>
</protein>
<evidence type="ECO:0000256" key="1">
    <source>
        <dbReference type="ARBA" id="ARBA00022475"/>
    </source>
</evidence>
<dbReference type="InterPro" id="IPR006741">
    <property type="entry name" value="AgrB"/>
</dbReference>
<evidence type="ECO:0000256" key="6">
    <source>
        <dbReference type="ARBA" id="ARBA00022989"/>
    </source>
</evidence>
<keyword evidence="7 8" id="KW-0472">Membrane</keyword>
<evidence type="ECO:0000313" key="9">
    <source>
        <dbReference type="EMBL" id="MEQ2591896.1"/>
    </source>
</evidence>
<feature type="transmembrane region" description="Helical" evidence="8">
    <location>
        <begin position="45"/>
        <end position="70"/>
    </location>
</feature>
<evidence type="ECO:0000256" key="8">
    <source>
        <dbReference type="SAM" id="Phobius"/>
    </source>
</evidence>
<keyword evidence="2" id="KW-0673">Quorum sensing</keyword>
<keyword evidence="3" id="KW-0645">Protease</keyword>
<proteinExistence type="predicted"/>
<keyword evidence="10" id="KW-1185">Reference proteome</keyword>
<dbReference type="Proteomes" id="UP001494672">
    <property type="component" value="Unassembled WGS sequence"/>
</dbReference>
<comment type="caution">
    <text evidence="9">The sequence shown here is derived from an EMBL/GenBank/DDBJ whole genome shotgun (WGS) entry which is preliminary data.</text>
</comment>
<evidence type="ECO:0000256" key="2">
    <source>
        <dbReference type="ARBA" id="ARBA00022654"/>
    </source>
</evidence>
<feature type="transmembrane region" description="Helical" evidence="8">
    <location>
        <begin position="142"/>
        <end position="162"/>
    </location>
</feature>
<keyword evidence="5" id="KW-0378">Hydrolase</keyword>
<evidence type="ECO:0000256" key="5">
    <source>
        <dbReference type="ARBA" id="ARBA00022801"/>
    </source>
</evidence>
<evidence type="ECO:0000313" key="10">
    <source>
        <dbReference type="Proteomes" id="UP001494672"/>
    </source>
</evidence>
<keyword evidence="1" id="KW-1003">Cell membrane</keyword>
<sequence length="204" mass="23056">MDNLNNKLGILLTQILLGRKYRSDEDRDVKIQYSILLLIDKVEKYLIILGLFSILGHVDIAIITGLTIELTRNYLGGIHMKTWYGCTAVTVLFYIVVLACGENIILSSKLQNSLWVSEIVVIALFAPIPSKQRPKYNQHRKNMIKARGIAGVLIIGAVSLGVKSYNNYIVWIWLLQIIEVMILKLSSLIKRNKKGVTMRDAEEG</sequence>
<evidence type="ECO:0000256" key="4">
    <source>
        <dbReference type="ARBA" id="ARBA00022692"/>
    </source>
</evidence>